<evidence type="ECO:0000313" key="14">
    <source>
        <dbReference type="Proteomes" id="UP000026962"/>
    </source>
</evidence>
<protein>
    <recommendedName>
        <fullName evidence="9">Vacuolar proton pump subunit H</fullName>
    </recommendedName>
</protein>
<feature type="compositionally biased region" description="Basic and acidic residues" evidence="11">
    <location>
        <begin position="223"/>
        <end position="232"/>
    </location>
</feature>
<evidence type="ECO:0000256" key="8">
    <source>
        <dbReference type="ARBA" id="ARBA00025045"/>
    </source>
</evidence>
<dbReference type="eggNOG" id="KOG2759">
    <property type="taxonomic scope" value="Eukaryota"/>
</dbReference>
<evidence type="ECO:0000256" key="6">
    <source>
        <dbReference type="ARBA" id="ARBA00023065"/>
    </source>
</evidence>
<keyword evidence="6" id="KW-0406">Ion transport</keyword>
<dbReference type="SUPFAM" id="SSF47459">
    <property type="entry name" value="HLH, helix-loop-helix DNA-binding domain"/>
    <property type="match status" value="1"/>
</dbReference>
<dbReference type="SUPFAM" id="SSF48371">
    <property type="entry name" value="ARM repeat"/>
    <property type="match status" value="1"/>
</dbReference>
<sequence length="781" mass="87545">MPRRARARGSGGGGGEEVKVEDDFVDSVLNFGGGGREEDGDDGEEQQQQAAAAAVGKEFKSKNLEAERRRRGRLNGNIFALRAVMSKEATLSDAIEHIKNLQNEALELQRQLADSPGEAWEKQGSASCSESFVPTENTHYQGQVELISLGSCKYNLKIFWTKRAGLFTKVLEALCSYKVQVLSLNTISFYGYAESFFNIEVKGEQDVVMVELRSLLSSIVESKTEGEKERKTNNLAGNSRCPTPPPPVHPTAETPPERLLLLLLLLLRPPAAAAALHRDEETRREQQTIEEEDICFEIRGDRWKAGAAGHDSSTWPCGRGTHTHKDSATRGIAAMDHAELTTEQVLKRDIPWESYMANKLISGTCLQLLRRYDHKPESQRGPLLDEDGPSYVRVFLNILRNISKEDTVEYVLALIDEMLAVNPKRAALFYDKSLSGEDIYDPFLSNWFVQEKSCKILTQIISARPKMQNGIVPNGEASNSKSKLTSTQDVLRGLVDWLCSQLRNPTHPNCSVPTAMHCLATLLREQYVRALFVQADGVKLLIPLISPASTQQSIQLLYETCLCIWLLSFYDAAVDYLSTTRVMPRLVEVVKGSTKEKVVRVVIMSIRNLLAKGAFAAQMIDLGLPHIVQNLKAQAWTDEDLLDALNQLEIGLKDNLKKLSSFEKYKQQVLLGHLDWSPMHKDPSFWRENINNFEENDFQILRVLMTIIDTSADTTALAVACYDLSQFLQYHPSGRIVVADLKAKDRVMKLMNHENAEVRKNALLCVQRLFLGAKYASFLQT</sequence>
<reference evidence="13" key="1">
    <citation type="submission" date="2015-04" db="UniProtKB">
        <authorList>
            <consortium name="EnsemblPlants"/>
        </authorList>
    </citation>
    <scope>IDENTIFICATION</scope>
</reference>
<dbReference type="InterPro" id="IPR011989">
    <property type="entry name" value="ARM-like"/>
</dbReference>
<dbReference type="GO" id="GO:0046983">
    <property type="term" value="F:protein dimerization activity"/>
    <property type="evidence" value="ECO:0007669"/>
    <property type="project" value="InterPro"/>
</dbReference>
<dbReference type="Gene3D" id="4.10.280.10">
    <property type="entry name" value="Helix-loop-helix DNA-binding domain"/>
    <property type="match status" value="1"/>
</dbReference>
<feature type="region of interest" description="Disordered" evidence="11">
    <location>
        <begin position="1"/>
        <end position="57"/>
    </location>
</feature>
<dbReference type="HOGENOM" id="CLU_388007_0_0_1"/>
<keyword evidence="10" id="KW-0175">Coiled coil</keyword>
<evidence type="ECO:0000256" key="9">
    <source>
        <dbReference type="ARBA" id="ARBA00082218"/>
    </source>
</evidence>
<dbReference type="SMART" id="SM00185">
    <property type="entry name" value="ARM"/>
    <property type="match status" value="3"/>
</dbReference>
<evidence type="ECO:0000256" key="5">
    <source>
        <dbReference type="ARBA" id="ARBA00023015"/>
    </source>
</evidence>
<dbReference type="InterPro" id="IPR000225">
    <property type="entry name" value="Armadillo"/>
</dbReference>
<keyword evidence="5" id="KW-0805">Transcription regulation</keyword>
<dbReference type="GO" id="GO:0046961">
    <property type="term" value="F:proton-transporting ATPase activity, rotational mechanism"/>
    <property type="evidence" value="ECO:0007669"/>
    <property type="project" value="InterPro"/>
</dbReference>
<dbReference type="SMART" id="SM00353">
    <property type="entry name" value="HLH"/>
    <property type="match status" value="1"/>
</dbReference>
<dbReference type="InterPro" id="IPR011598">
    <property type="entry name" value="bHLH_dom"/>
</dbReference>
<dbReference type="AlphaFoldDB" id="A0A0E0LLZ6"/>
<proteinExistence type="inferred from homology"/>
<evidence type="ECO:0000256" key="2">
    <source>
        <dbReference type="ARBA" id="ARBA00008613"/>
    </source>
</evidence>
<dbReference type="EnsemblPlants" id="OPUNC07G16850.2">
    <property type="protein sequence ID" value="OPUNC07G16850.2"/>
    <property type="gene ID" value="OPUNC07G16850"/>
</dbReference>
<dbReference type="GO" id="GO:0000221">
    <property type="term" value="C:vacuolar proton-transporting V-type ATPase, V1 domain"/>
    <property type="evidence" value="ECO:0007669"/>
    <property type="project" value="InterPro"/>
</dbReference>
<dbReference type="Gene3D" id="1.25.10.10">
    <property type="entry name" value="Leucine-rich Repeat Variant"/>
    <property type="match status" value="1"/>
</dbReference>
<keyword evidence="7" id="KW-0804">Transcription</keyword>
<dbReference type="FunFam" id="1.25.40.150:FF:000004">
    <property type="entry name" value="V-type proton ATPase subunit H"/>
    <property type="match status" value="1"/>
</dbReference>
<keyword evidence="3" id="KW-0813">Transport</keyword>
<evidence type="ECO:0000256" key="4">
    <source>
        <dbReference type="ARBA" id="ARBA00022781"/>
    </source>
</evidence>
<feature type="region of interest" description="Disordered" evidence="11">
    <location>
        <begin position="223"/>
        <end position="252"/>
    </location>
</feature>
<accession>A0A0E0LLZ6</accession>
<evidence type="ECO:0000256" key="11">
    <source>
        <dbReference type="SAM" id="MobiDB-lite"/>
    </source>
</evidence>
<evidence type="ECO:0000256" key="7">
    <source>
        <dbReference type="ARBA" id="ARBA00023163"/>
    </source>
</evidence>
<dbReference type="Gene3D" id="1.25.40.150">
    <property type="entry name" value="V-type ATPase, subunit H, C-terminal domain"/>
    <property type="match status" value="1"/>
</dbReference>
<dbReference type="Gramene" id="OPUNC07G16850.2">
    <property type="protein sequence ID" value="OPUNC07G16850.2"/>
    <property type="gene ID" value="OPUNC07G16850"/>
</dbReference>
<evidence type="ECO:0000256" key="10">
    <source>
        <dbReference type="SAM" id="Coils"/>
    </source>
</evidence>
<dbReference type="Pfam" id="PF03224">
    <property type="entry name" value="V-ATPase_H_N"/>
    <property type="match status" value="1"/>
</dbReference>
<dbReference type="InterPro" id="IPR016024">
    <property type="entry name" value="ARM-type_fold"/>
</dbReference>
<dbReference type="Proteomes" id="UP000026962">
    <property type="component" value="Chromosome 7"/>
</dbReference>
<organism evidence="13">
    <name type="scientific">Oryza punctata</name>
    <name type="common">Red rice</name>
    <dbReference type="NCBI Taxonomy" id="4537"/>
    <lineage>
        <taxon>Eukaryota</taxon>
        <taxon>Viridiplantae</taxon>
        <taxon>Streptophyta</taxon>
        <taxon>Embryophyta</taxon>
        <taxon>Tracheophyta</taxon>
        <taxon>Spermatophyta</taxon>
        <taxon>Magnoliopsida</taxon>
        <taxon>Liliopsida</taxon>
        <taxon>Poales</taxon>
        <taxon>Poaceae</taxon>
        <taxon>BOP clade</taxon>
        <taxon>Oryzoideae</taxon>
        <taxon>Oryzeae</taxon>
        <taxon>Oryzinae</taxon>
        <taxon>Oryza</taxon>
    </lineage>
</organism>
<dbReference type="InterPro" id="IPR036638">
    <property type="entry name" value="HLH_DNA-bd_sf"/>
</dbReference>
<dbReference type="PANTHER" id="PTHR10698:SF0">
    <property type="entry name" value="V-TYPE PROTON ATPASE SUBUNIT H"/>
    <property type="match status" value="1"/>
</dbReference>
<dbReference type="InterPro" id="IPR004908">
    <property type="entry name" value="ATPase_V1-cplx_hsu"/>
</dbReference>
<dbReference type="InterPro" id="IPR038497">
    <property type="entry name" value="ATPase_V1-cplx_hsu_C_sf"/>
</dbReference>
<comment type="function">
    <text evidence="8">Subunit of the peripheral V1 complex of vacuolar ATPase. Subunit H activates the ATPase activity of the enzyme and couples ATPase activity to proton flow. Vacuolar ATPase is responsible for acidifying a variety of intracellular compartments in eukaryotic cells, thus providing most of the energy required for transport processes in the vacuolar system.</text>
</comment>
<dbReference type="InterPro" id="IPR011987">
    <property type="entry name" value="ATPase_V1-cplx_hsu_C"/>
</dbReference>
<evidence type="ECO:0000313" key="13">
    <source>
        <dbReference type="EnsemblPlants" id="OPUNC07G16850.2"/>
    </source>
</evidence>
<feature type="coiled-coil region" evidence="10">
    <location>
        <begin position="84"/>
        <end position="111"/>
    </location>
</feature>
<dbReference type="PANTHER" id="PTHR10698">
    <property type="entry name" value="V-TYPE PROTON ATPASE SUBUNIT H"/>
    <property type="match status" value="1"/>
</dbReference>
<dbReference type="OMA" id="PTENTHY"/>
<reference evidence="13" key="2">
    <citation type="submission" date="2018-05" db="EMBL/GenBank/DDBJ databases">
        <title>OpunRS2 (Oryza punctata Reference Sequence Version 2).</title>
        <authorList>
            <person name="Zhang J."/>
            <person name="Kudrna D."/>
            <person name="Lee S."/>
            <person name="Talag J."/>
            <person name="Welchert J."/>
            <person name="Wing R.A."/>
        </authorList>
    </citation>
    <scope>NUCLEOTIDE SEQUENCE [LARGE SCALE GENOMIC DNA]</scope>
</reference>
<evidence type="ECO:0000256" key="1">
    <source>
        <dbReference type="ARBA" id="ARBA00005510"/>
    </source>
</evidence>
<keyword evidence="14" id="KW-1185">Reference proteome</keyword>
<comment type="similarity">
    <text evidence="1">Belongs to the bHLH protein family.</text>
</comment>
<keyword evidence="4" id="KW-0375">Hydrogen ion transport</keyword>
<name>A0A0E0LLZ6_ORYPU</name>
<comment type="similarity">
    <text evidence="2">Belongs to the V-ATPase H subunit family.</text>
</comment>
<evidence type="ECO:0000256" key="3">
    <source>
        <dbReference type="ARBA" id="ARBA00022448"/>
    </source>
</evidence>
<evidence type="ECO:0000259" key="12">
    <source>
        <dbReference type="SMART" id="SM00353"/>
    </source>
</evidence>
<feature type="domain" description="BHLH" evidence="12">
    <location>
        <begin position="64"/>
        <end position="107"/>
    </location>
</feature>
<dbReference type="Pfam" id="PF11698">
    <property type="entry name" value="V-ATPase_H_C"/>
    <property type="match status" value="1"/>
</dbReference>
<dbReference type="STRING" id="4537.A0A0E0LLZ6"/>